<dbReference type="KEGG" id="sami:SAMIE_1004870"/>
<dbReference type="Gene3D" id="1.10.357.10">
    <property type="entry name" value="Tetracycline Repressor, domain 2"/>
    <property type="match status" value="1"/>
</dbReference>
<dbReference type="InterPro" id="IPR009057">
    <property type="entry name" value="Homeodomain-like_sf"/>
</dbReference>
<dbReference type="Pfam" id="PF00440">
    <property type="entry name" value="TetR_N"/>
    <property type="match status" value="1"/>
</dbReference>
<reference evidence="6 7" key="1">
    <citation type="submission" date="2018-05" db="EMBL/GenBank/DDBJ databases">
        <title>Complete Genome Sequence of the Nonylphenol-Degrading Bacterium Sphingobium amiense DSM 16289T.</title>
        <authorList>
            <person name="Ootsuka M."/>
            <person name="Nishizawa T."/>
            <person name="Ohta H."/>
        </authorList>
    </citation>
    <scope>NUCLEOTIDE SEQUENCE [LARGE SCALE GENOMIC DNA]</scope>
    <source>
        <strain evidence="6 7">DSM 16289</strain>
    </source>
</reference>
<evidence type="ECO:0000256" key="1">
    <source>
        <dbReference type="ARBA" id="ARBA00023015"/>
    </source>
</evidence>
<dbReference type="InterPro" id="IPR001647">
    <property type="entry name" value="HTH_TetR"/>
</dbReference>
<feature type="DNA-binding region" description="H-T-H motif" evidence="4">
    <location>
        <begin position="32"/>
        <end position="51"/>
    </location>
</feature>
<dbReference type="Proteomes" id="UP000279959">
    <property type="component" value="Chromosome"/>
</dbReference>
<evidence type="ECO:0000313" key="6">
    <source>
        <dbReference type="EMBL" id="BBD96986.1"/>
    </source>
</evidence>
<dbReference type="PANTHER" id="PTHR47506">
    <property type="entry name" value="TRANSCRIPTIONAL REGULATORY PROTEIN"/>
    <property type="match status" value="1"/>
</dbReference>
<dbReference type="SUPFAM" id="SSF48498">
    <property type="entry name" value="Tetracyclin repressor-like, C-terminal domain"/>
    <property type="match status" value="1"/>
</dbReference>
<protein>
    <submittedName>
        <fullName evidence="6">TetR/AcrR family transcriptional regulator</fullName>
    </submittedName>
</protein>
<evidence type="ECO:0000256" key="4">
    <source>
        <dbReference type="PROSITE-ProRule" id="PRU00335"/>
    </source>
</evidence>
<dbReference type="AlphaFoldDB" id="A0A494W0Z4"/>
<dbReference type="PROSITE" id="PS50977">
    <property type="entry name" value="HTH_TETR_2"/>
    <property type="match status" value="1"/>
</dbReference>
<keyword evidence="2 4" id="KW-0238">DNA-binding</keyword>
<dbReference type="PANTHER" id="PTHR47506:SF7">
    <property type="entry name" value="TRANSCRIPTIONAL REGULATORY PROTEIN"/>
    <property type="match status" value="1"/>
</dbReference>
<keyword evidence="3" id="KW-0804">Transcription</keyword>
<evidence type="ECO:0000259" key="5">
    <source>
        <dbReference type="PROSITE" id="PS50977"/>
    </source>
</evidence>
<dbReference type="Gene3D" id="1.10.10.60">
    <property type="entry name" value="Homeodomain-like"/>
    <property type="match status" value="1"/>
</dbReference>
<accession>A0A494W0Z4</accession>
<evidence type="ECO:0000313" key="7">
    <source>
        <dbReference type="Proteomes" id="UP000279959"/>
    </source>
</evidence>
<dbReference type="SUPFAM" id="SSF46689">
    <property type="entry name" value="Homeodomain-like"/>
    <property type="match status" value="1"/>
</dbReference>
<dbReference type="EMBL" id="AP018664">
    <property type="protein sequence ID" value="BBD96986.1"/>
    <property type="molecule type" value="Genomic_DNA"/>
</dbReference>
<proteinExistence type="predicted"/>
<dbReference type="PRINTS" id="PR00455">
    <property type="entry name" value="HTHTETR"/>
</dbReference>
<evidence type="ECO:0000256" key="2">
    <source>
        <dbReference type="ARBA" id="ARBA00023125"/>
    </source>
</evidence>
<evidence type="ECO:0000256" key="3">
    <source>
        <dbReference type="ARBA" id="ARBA00023163"/>
    </source>
</evidence>
<organism evidence="6 7">
    <name type="scientific">Sphingobium amiense</name>
    <dbReference type="NCBI Taxonomy" id="135719"/>
    <lineage>
        <taxon>Bacteria</taxon>
        <taxon>Pseudomonadati</taxon>
        <taxon>Pseudomonadota</taxon>
        <taxon>Alphaproteobacteria</taxon>
        <taxon>Sphingomonadales</taxon>
        <taxon>Sphingomonadaceae</taxon>
        <taxon>Sphingobium</taxon>
    </lineage>
</organism>
<dbReference type="RefSeq" id="WP_066697844.1">
    <property type="nucleotide sequence ID" value="NZ_AP018664.1"/>
</dbReference>
<keyword evidence="1" id="KW-0805">Transcription regulation</keyword>
<sequence length="190" mass="21025">MRYPAAETAEKHQRILDEATRLFRDRGFDGVNISEIMKSAGLTHGSFYNHFESKNDLVSACIVHGATASLANMDLEQPTAAGKKAYVDEYLSVSHRDDPGSGCLMSALASEVRREPYAQGAMTRFVHAFVDKLSTRFPWQKPRSARRDAIRATAAMVGGLLLARAVNDEEFSLEILREVADGLKDGFRES</sequence>
<gene>
    <name evidence="6" type="ORF">SAMIE_1004870</name>
</gene>
<keyword evidence="7" id="KW-1185">Reference proteome</keyword>
<name>A0A494W0Z4_9SPHN</name>
<feature type="domain" description="HTH tetR-type" evidence="5">
    <location>
        <begin position="9"/>
        <end position="69"/>
    </location>
</feature>
<dbReference type="GO" id="GO:0003677">
    <property type="term" value="F:DNA binding"/>
    <property type="evidence" value="ECO:0007669"/>
    <property type="project" value="UniProtKB-UniRule"/>
</dbReference>
<dbReference type="InterPro" id="IPR036271">
    <property type="entry name" value="Tet_transcr_reg_TetR-rel_C_sf"/>
</dbReference>